<proteinExistence type="inferred from homology"/>
<dbReference type="PANTHER" id="PTHR42714">
    <property type="entry name" value="TRNA MODIFICATION GTPASE GTPBP3"/>
    <property type="match status" value="1"/>
</dbReference>
<feature type="binding site" evidence="10">
    <location>
        <begin position="275"/>
        <end position="278"/>
    </location>
    <ligand>
        <name>GTP</name>
        <dbReference type="ChEBI" id="CHEBI:37565"/>
    </ligand>
</feature>
<dbReference type="Gene3D" id="3.40.50.300">
    <property type="entry name" value="P-loop containing nucleotide triphosphate hydrolases"/>
    <property type="match status" value="1"/>
</dbReference>
<evidence type="ECO:0000256" key="6">
    <source>
        <dbReference type="ARBA" id="ARBA00022801"/>
    </source>
</evidence>
<evidence type="ECO:0000256" key="11">
    <source>
        <dbReference type="RuleBase" id="RU003313"/>
    </source>
</evidence>
<evidence type="ECO:0000256" key="3">
    <source>
        <dbReference type="ARBA" id="ARBA00022694"/>
    </source>
</evidence>
<comment type="subunit">
    <text evidence="10">Homodimer. Heterotetramer of two MnmE and two MnmG subunits.</text>
</comment>
<dbReference type="AlphaFoldDB" id="A0A1M6S264"/>
<keyword evidence="3 10" id="KW-0819">tRNA processing</keyword>
<dbReference type="EC" id="3.6.-.-" evidence="10"/>
<comment type="subcellular location">
    <subcellularLocation>
        <location evidence="10">Cytoplasm</location>
    </subcellularLocation>
</comment>
<dbReference type="GO" id="GO:0005829">
    <property type="term" value="C:cytosol"/>
    <property type="evidence" value="ECO:0007669"/>
    <property type="project" value="TreeGrafter"/>
</dbReference>
<dbReference type="InterPro" id="IPR027368">
    <property type="entry name" value="MnmE_dom2"/>
</dbReference>
<evidence type="ECO:0000256" key="5">
    <source>
        <dbReference type="ARBA" id="ARBA00022741"/>
    </source>
</evidence>
<dbReference type="CDD" id="cd04164">
    <property type="entry name" value="trmE"/>
    <property type="match status" value="1"/>
</dbReference>
<dbReference type="InterPro" id="IPR031168">
    <property type="entry name" value="G_TrmE"/>
</dbReference>
<comment type="cofactor">
    <cofactor evidence="10">
        <name>K(+)</name>
        <dbReference type="ChEBI" id="CHEBI:29103"/>
    </cofactor>
    <text evidence="10">Binds 1 potassium ion per subunit.</text>
</comment>
<feature type="binding site" evidence="10">
    <location>
        <position position="458"/>
    </location>
    <ligand>
        <name>(6S)-5-formyl-5,6,7,8-tetrahydrofolate</name>
        <dbReference type="ChEBI" id="CHEBI:57457"/>
    </ligand>
</feature>
<keyword evidence="9 10" id="KW-0342">GTP-binding</keyword>
<accession>A0A1M6S264</accession>
<comment type="caution">
    <text evidence="10">Lacks conserved residue(s) required for the propagation of feature annotation.</text>
</comment>
<dbReference type="Gene3D" id="1.20.120.430">
    <property type="entry name" value="tRNA modification GTPase MnmE domain 2"/>
    <property type="match status" value="1"/>
</dbReference>
<protein>
    <recommendedName>
        <fullName evidence="10">tRNA modification GTPase MnmE</fullName>
        <ecNumber evidence="10">3.6.-.-</ecNumber>
    </recommendedName>
</protein>
<dbReference type="HAMAP" id="MF_00379">
    <property type="entry name" value="GTPase_MnmE"/>
    <property type="match status" value="1"/>
</dbReference>
<evidence type="ECO:0000256" key="10">
    <source>
        <dbReference type="HAMAP-Rule" id="MF_00379"/>
    </source>
</evidence>
<dbReference type="GO" id="GO:0042802">
    <property type="term" value="F:identical protein binding"/>
    <property type="evidence" value="ECO:0007669"/>
    <property type="project" value="UniProtKB-ARBA"/>
</dbReference>
<dbReference type="GO" id="GO:0030488">
    <property type="term" value="P:tRNA methylation"/>
    <property type="evidence" value="ECO:0007669"/>
    <property type="project" value="TreeGrafter"/>
</dbReference>
<dbReference type="GO" id="GO:0002098">
    <property type="term" value="P:tRNA wobble uridine modification"/>
    <property type="evidence" value="ECO:0007669"/>
    <property type="project" value="TreeGrafter"/>
</dbReference>
<dbReference type="Pfam" id="PF12631">
    <property type="entry name" value="MnmE_helical"/>
    <property type="match status" value="1"/>
</dbReference>
<dbReference type="InterPro" id="IPR018948">
    <property type="entry name" value="GTP-bd_TrmE_N"/>
</dbReference>
<evidence type="ECO:0000313" key="13">
    <source>
        <dbReference type="EMBL" id="SHK38803.1"/>
    </source>
</evidence>
<sequence length="458" mass="49506">MQGDTISAIATAQGEGGIGIIRLSGDKAVDIADRLFQPVSGRKLMDYESHRAVYGRIVDVEGRTVDEAIALIMKAPHSYTREDVVELQCHGGVMSLRKTLALTYEHGARPAEGGEFTKRAFLNGRLDLSQAQAVMDIITAKTDRSLKMATGHLTGQFSQQIKAWRHEILGQIAHLEAAIDFPEDEVDDVVTETVREKVVDVRKHIAKLLQTAGTGRILREGLMTAIVGKPNVGKSSLLNALLQEERAIVTDIPGTTRDSIEEYANVGGVPLRIIDTAGIRATEDVVERIGVEKSRQMINQAALVLALFDGSRPLDHEDEEILSLLAGQEAIVLLNKSDLAAVVTAEELSAQAAVPVIEISTKDYSGMDKLTDAIKAKVYGGAVLADEGSFVSDERQVNLLRNADKHLAAALTTIDAGMGLDFISIDLRSAWETLGEITGDTVGEDIIDEIFSKFCIGK</sequence>
<dbReference type="Pfam" id="PF01926">
    <property type="entry name" value="MMR_HSR1"/>
    <property type="match status" value="1"/>
</dbReference>
<feature type="binding site" evidence="10">
    <location>
        <position position="22"/>
    </location>
    <ligand>
        <name>(6S)-5-formyl-5,6,7,8-tetrahydrofolate</name>
        <dbReference type="ChEBI" id="CHEBI:57457"/>
    </ligand>
</feature>
<dbReference type="Gene3D" id="3.30.1360.120">
    <property type="entry name" value="Probable tRNA modification gtpase trme, domain 1"/>
    <property type="match status" value="1"/>
</dbReference>
<dbReference type="PANTHER" id="PTHR42714:SF2">
    <property type="entry name" value="TRNA MODIFICATION GTPASE GTPBP3, MITOCHONDRIAL"/>
    <property type="match status" value="1"/>
</dbReference>
<dbReference type="InterPro" id="IPR005225">
    <property type="entry name" value="Small_GTP-bd"/>
</dbReference>
<dbReference type="FunFam" id="3.40.50.300:FF:000494">
    <property type="entry name" value="tRNA modification GTPase MnmE"/>
    <property type="match status" value="1"/>
</dbReference>
<dbReference type="InterPro" id="IPR025867">
    <property type="entry name" value="MnmE_helical"/>
</dbReference>
<dbReference type="NCBIfam" id="NF003661">
    <property type="entry name" value="PRK05291.1-3"/>
    <property type="match status" value="1"/>
</dbReference>
<feature type="binding site" evidence="10">
    <location>
        <position position="235"/>
    </location>
    <ligand>
        <name>Mg(2+)</name>
        <dbReference type="ChEBI" id="CHEBI:18420"/>
    </ligand>
</feature>
<dbReference type="EMBL" id="FRBC01000003">
    <property type="protein sequence ID" value="SHK38803.1"/>
    <property type="molecule type" value="Genomic_DNA"/>
</dbReference>
<feature type="binding site" evidence="10">
    <location>
        <position position="86"/>
    </location>
    <ligand>
        <name>(6S)-5-formyl-5,6,7,8-tetrahydrofolate</name>
        <dbReference type="ChEBI" id="CHEBI:57457"/>
    </ligand>
</feature>
<feature type="binding site" evidence="10">
    <location>
        <position position="255"/>
    </location>
    <ligand>
        <name>K(+)</name>
        <dbReference type="ChEBI" id="CHEBI:29103"/>
    </ligand>
</feature>
<evidence type="ECO:0000256" key="9">
    <source>
        <dbReference type="ARBA" id="ARBA00023134"/>
    </source>
</evidence>
<feature type="binding site" evidence="10">
    <location>
        <position position="250"/>
    </location>
    <ligand>
        <name>K(+)</name>
        <dbReference type="ChEBI" id="CHEBI:29103"/>
    </ligand>
</feature>
<dbReference type="InterPro" id="IPR027266">
    <property type="entry name" value="TrmE/GcvT-like"/>
</dbReference>
<dbReference type="RefSeq" id="WP_073088203.1">
    <property type="nucleotide sequence ID" value="NZ_FRBC01000003.1"/>
</dbReference>
<comment type="function">
    <text evidence="10">Exhibits a very high intrinsic GTPase hydrolysis rate. Involved in the addition of a carboxymethylaminomethyl (cmnm) group at the wobble position (U34) of certain tRNAs, forming tRNA-cmnm(5)s(2)U34.</text>
</comment>
<dbReference type="NCBIfam" id="TIGR00450">
    <property type="entry name" value="mnmE_trmE_thdF"/>
    <property type="match status" value="1"/>
</dbReference>
<keyword evidence="7 10" id="KW-0460">Magnesium</keyword>
<dbReference type="InterPro" id="IPR004520">
    <property type="entry name" value="GTPase_MnmE"/>
</dbReference>
<dbReference type="FunFam" id="3.30.1360.120:FF:000003">
    <property type="entry name" value="tRNA modification GTPase MnmE"/>
    <property type="match status" value="1"/>
</dbReference>
<comment type="similarity">
    <text evidence="1 10 11">Belongs to the TRAFAC class TrmE-Era-EngA-EngB-Septin-like GTPase superfamily. TrmE GTPase family.</text>
</comment>
<dbReference type="Proteomes" id="UP000184263">
    <property type="component" value="Unassembled WGS sequence"/>
</dbReference>
<feature type="binding site" evidence="10">
    <location>
        <position position="252"/>
    </location>
    <ligand>
        <name>K(+)</name>
        <dbReference type="ChEBI" id="CHEBI:29103"/>
    </ligand>
</feature>
<keyword evidence="2 10" id="KW-0963">Cytoplasm</keyword>
<feature type="binding site" evidence="10">
    <location>
        <begin position="250"/>
        <end position="256"/>
    </location>
    <ligand>
        <name>GTP</name>
        <dbReference type="ChEBI" id="CHEBI:37565"/>
    </ligand>
</feature>
<dbReference type="GO" id="GO:0046872">
    <property type="term" value="F:metal ion binding"/>
    <property type="evidence" value="ECO:0007669"/>
    <property type="project" value="UniProtKB-KW"/>
</dbReference>
<evidence type="ECO:0000313" key="14">
    <source>
        <dbReference type="Proteomes" id="UP000184263"/>
    </source>
</evidence>
<dbReference type="PROSITE" id="PS51709">
    <property type="entry name" value="G_TRME"/>
    <property type="match status" value="1"/>
</dbReference>
<dbReference type="InterPro" id="IPR027417">
    <property type="entry name" value="P-loop_NTPase"/>
</dbReference>
<keyword evidence="8 10" id="KW-0630">Potassium</keyword>
<dbReference type="Pfam" id="PF10396">
    <property type="entry name" value="TrmE_N"/>
    <property type="match status" value="1"/>
</dbReference>
<evidence type="ECO:0000256" key="8">
    <source>
        <dbReference type="ARBA" id="ARBA00022958"/>
    </source>
</evidence>
<feature type="binding site" evidence="10">
    <location>
        <begin position="231"/>
        <end position="236"/>
    </location>
    <ligand>
        <name>GTP</name>
        <dbReference type="ChEBI" id="CHEBI:37565"/>
    </ligand>
</feature>
<evidence type="ECO:0000259" key="12">
    <source>
        <dbReference type="PROSITE" id="PS51709"/>
    </source>
</evidence>
<keyword evidence="4 10" id="KW-0479">Metal-binding</keyword>
<dbReference type="SUPFAM" id="SSF52540">
    <property type="entry name" value="P-loop containing nucleoside triphosphate hydrolases"/>
    <property type="match status" value="1"/>
</dbReference>
<feature type="binding site" evidence="10">
    <location>
        <position position="256"/>
    </location>
    <ligand>
        <name>Mg(2+)</name>
        <dbReference type="ChEBI" id="CHEBI:18420"/>
    </ligand>
</feature>
<feature type="binding site" evidence="10">
    <location>
        <position position="231"/>
    </location>
    <ligand>
        <name>K(+)</name>
        <dbReference type="ChEBI" id="CHEBI:29103"/>
    </ligand>
</feature>
<dbReference type="NCBIfam" id="TIGR00231">
    <property type="entry name" value="small_GTP"/>
    <property type="match status" value="1"/>
</dbReference>
<feature type="binding site" evidence="10">
    <location>
        <position position="125"/>
    </location>
    <ligand>
        <name>(6S)-5-formyl-5,6,7,8-tetrahydrofolate</name>
        <dbReference type="ChEBI" id="CHEBI:57457"/>
    </ligand>
</feature>
<reference evidence="13 14" key="1">
    <citation type="submission" date="2016-11" db="EMBL/GenBank/DDBJ databases">
        <authorList>
            <person name="Jaros S."/>
            <person name="Januszkiewicz K."/>
            <person name="Wedrychowicz H."/>
        </authorList>
    </citation>
    <scope>NUCLEOTIDE SEQUENCE [LARGE SCALE GENOMIC DNA]</scope>
    <source>
        <strain evidence="13 14">HD4</strain>
    </source>
</reference>
<dbReference type="SUPFAM" id="SSF116878">
    <property type="entry name" value="TrmE connector domain"/>
    <property type="match status" value="1"/>
</dbReference>
<dbReference type="GO" id="GO:0005525">
    <property type="term" value="F:GTP binding"/>
    <property type="evidence" value="ECO:0007669"/>
    <property type="project" value="UniProtKB-UniRule"/>
</dbReference>
<name>A0A1M6S264_SELRU</name>
<organism evidence="13 14">
    <name type="scientific">Selenomonas ruminantium</name>
    <dbReference type="NCBI Taxonomy" id="971"/>
    <lineage>
        <taxon>Bacteria</taxon>
        <taxon>Bacillati</taxon>
        <taxon>Bacillota</taxon>
        <taxon>Negativicutes</taxon>
        <taxon>Selenomonadales</taxon>
        <taxon>Selenomonadaceae</taxon>
        <taxon>Selenomonas</taxon>
    </lineage>
</organism>
<evidence type="ECO:0000256" key="4">
    <source>
        <dbReference type="ARBA" id="ARBA00022723"/>
    </source>
</evidence>
<evidence type="ECO:0000256" key="7">
    <source>
        <dbReference type="ARBA" id="ARBA00022842"/>
    </source>
</evidence>
<evidence type="ECO:0000256" key="2">
    <source>
        <dbReference type="ARBA" id="ARBA00022490"/>
    </source>
</evidence>
<gene>
    <name evidence="10" type="primary">mnmE</name>
    <name evidence="10" type="synonym">trmE</name>
    <name evidence="13" type="ORF">SAMN05216582_10372</name>
</gene>
<keyword evidence="6 10" id="KW-0378">Hydrolase</keyword>
<dbReference type="InterPro" id="IPR006073">
    <property type="entry name" value="GTP-bd"/>
</dbReference>
<dbReference type="GO" id="GO:0003924">
    <property type="term" value="F:GTPase activity"/>
    <property type="evidence" value="ECO:0007669"/>
    <property type="project" value="UniProtKB-UniRule"/>
</dbReference>
<evidence type="ECO:0000256" key="1">
    <source>
        <dbReference type="ARBA" id="ARBA00011043"/>
    </source>
</evidence>
<dbReference type="CDD" id="cd14858">
    <property type="entry name" value="TrmE_N"/>
    <property type="match status" value="1"/>
</dbReference>
<keyword evidence="5 10" id="KW-0547">Nucleotide-binding</keyword>
<feature type="domain" description="TrmE-type G" evidence="12">
    <location>
        <begin position="221"/>
        <end position="379"/>
    </location>
</feature>